<keyword evidence="1 7" id="KW-1003">Cell membrane</keyword>
<evidence type="ECO:0000313" key="11">
    <source>
        <dbReference type="EMBL" id="MEI4461438.1"/>
    </source>
</evidence>
<reference evidence="10 12" key="1">
    <citation type="journal article" date="2015" name="Int. J. Syst. Evol. Microbiol.">
        <title>Exiguobacterium enclense sp. nov., isolated from sediment.</title>
        <authorList>
            <person name="Dastager S.G."/>
            <person name="Mawlankar R."/>
            <person name="Sonalkar V.V."/>
            <person name="Thorat M.N."/>
            <person name="Mual P."/>
            <person name="Verma A."/>
            <person name="Krishnamurthi S."/>
            <person name="Tang S.K."/>
            <person name="Li W.J."/>
        </authorList>
    </citation>
    <scope>NUCLEOTIDE SEQUENCE [LARGE SCALE GENOMIC DNA]</scope>
    <source>
        <strain evidence="10 12">NIO-1109</strain>
    </source>
</reference>
<keyword evidence="4 7" id="KW-1133">Transmembrane helix</keyword>
<comment type="similarity">
    <text evidence="7">Belongs to the FtsL family.</text>
</comment>
<dbReference type="Proteomes" id="UP001387110">
    <property type="component" value="Unassembled WGS sequence"/>
</dbReference>
<evidence type="ECO:0000313" key="10">
    <source>
        <dbReference type="EMBL" id="KSU50555.1"/>
    </source>
</evidence>
<sequence length="128" mass="14769">MAEPLRKSVQTVQPVRQQPVQEPRKTEDIARRVAVRPKYRLYPFEKFLYSAMIGGLVLFGSLTISTHNEAYNVSRDLAKENQVTQSLKKENERLQLEVTNLSSPERIYKIAKEQGLDMRKGNIKVIPK</sequence>
<evidence type="ECO:0000256" key="3">
    <source>
        <dbReference type="ARBA" id="ARBA00022692"/>
    </source>
</evidence>
<evidence type="ECO:0000256" key="5">
    <source>
        <dbReference type="ARBA" id="ARBA00023136"/>
    </source>
</evidence>
<evidence type="ECO:0000256" key="6">
    <source>
        <dbReference type="ARBA" id="ARBA00023306"/>
    </source>
</evidence>
<organism evidence="10 12">
    <name type="scientific">Exiguobacterium indicum</name>
    <dbReference type="NCBI Taxonomy" id="296995"/>
    <lineage>
        <taxon>Bacteria</taxon>
        <taxon>Bacillati</taxon>
        <taxon>Bacillota</taxon>
        <taxon>Bacilli</taxon>
        <taxon>Bacillales</taxon>
        <taxon>Bacillales Family XII. Incertae Sedis</taxon>
        <taxon>Exiguobacterium</taxon>
    </lineage>
</organism>
<dbReference type="InterPro" id="IPR011922">
    <property type="entry name" value="Cell_div_FtsL"/>
</dbReference>
<comment type="function">
    <text evidence="7">Essential cell division protein.</text>
</comment>
<evidence type="ECO:0000313" key="13">
    <source>
        <dbReference type="Proteomes" id="UP001387110"/>
    </source>
</evidence>
<dbReference type="OrthoDB" id="14664at2"/>
<evidence type="ECO:0000256" key="1">
    <source>
        <dbReference type="ARBA" id="ARBA00022475"/>
    </source>
</evidence>
<dbReference type="GO" id="GO:0032153">
    <property type="term" value="C:cell division site"/>
    <property type="evidence" value="ECO:0007669"/>
    <property type="project" value="UniProtKB-UniRule"/>
</dbReference>
<dbReference type="RefSeq" id="WP_023468808.1">
    <property type="nucleotide sequence ID" value="NZ_FMYN01000001.1"/>
</dbReference>
<dbReference type="GO" id="GO:0043093">
    <property type="term" value="P:FtsZ-dependent cytokinesis"/>
    <property type="evidence" value="ECO:0007669"/>
    <property type="project" value="UniProtKB-UniRule"/>
</dbReference>
<evidence type="ECO:0000256" key="8">
    <source>
        <dbReference type="NCBIfam" id="TIGR02209"/>
    </source>
</evidence>
<accession>A0A0V8GJW4</accession>
<dbReference type="GeneID" id="90837226"/>
<feature type="compositionally biased region" description="Low complexity" evidence="9">
    <location>
        <begin position="9"/>
        <end position="21"/>
    </location>
</feature>
<comment type="subcellular location">
    <subcellularLocation>
        <location evidence="7">Cell membrane</location>
        <topology evidence="7">Single-pass type II membrane protein</topology>
    </subcellularLocation>
    <text evidence="7">Localizes to the division septum where it forms a ring structure.</text>
</comment>
<evidence type="ECO:0000256" key="4">
    <source>
        <dbReference type="ARBA" id="ARBA00022989"/>
    </source>
</evidence>
<evidence type="ECO:0000313" key="12">
    <source>
        <dbReference type="Proteomes" id="UP000053797"/>
    </source>
</evidence>
<dbReference type="GO" id="GO:0005886">
    <property type="term" value="C:plasma membrane"/>
    <property type="evidence" value="ECO:0007669"/>
    <property type="project" value="UniProtKB-SubCell"/>
</dbReference>
<dbReference type="EMBL" id="LNQL01000001">
    <property type="protein sequence ID" value="KSU50555.1"/>
    <property type="molecule type" value="Genomic_DNA"/>
</dbReference>
<dbReference type="Proteomes" id="UP000053797">
    <property type="component" value="Unassembled WGS sequence"/>
</dbReference>
<reference evidence="11 13" key="2">
    <citation type="submission" date="2023-12" db="EMBL/GenBank/DDBJ databases">
        <authorList>
            <person name="Easwaran N."/>
            <person name="Lazarus H.P.S."/>
        </authorList>
    </citation>
    <scope>NUCLEOTIDE SEQUENCE [LARGE SCALE GENOMIC DNA]</scope>
    <source>
        <strain evidence="11 13">VIT-2023</strain>
    </source>
</reference>
<dbReference type="EMBL" id="JBAWKY010000001">
    <property type="protein sequence ID" value="MEI4461438.1"/>
    <property type="molecule type" value="Genomic_DNA"/>
</dbReference>
<dbReference type="HAMAP" id="MF_00910">
    <property type="entry name" value="FtsL"/>
    <property type="match status" value="1"/>
</dbReference>
<name>A0A0V8GJW4_9BACL</name>
<gene>
    <name evidence="7 11" type="primary">ftsL</name>
    <name evidence="10" type="ORF">AS033_04010</name>
    <name evidence="11" type="ORF">SZL87_03240</name>
</gene>
<dbReference type="InterPro" id="IPR007060">
    <property type="entry name" value="FtsL/DivIC"/>
</dbReference>
<keyword evidence="13" id="KW-1185">Reference proteome</keyword>
<proteinExistence type="inferred from homology"/>
<keyword evidence="5 7" id="KW-0472">Membrane</keyword>
<dbReference type="Pfam" id="PF04977">
    <property type="entry name" value="DivIC"/>
    <property type="match status" value="1"/>
</dbReference>
<evidence type="ECO:0000256" key="7">
    <source>
        <dbReference type="HAMAP-Rule" id="MF_00910"/>
    </source>
</evidence>
<protein>
    <recommendedName>
        <fullName evidence="7 8">Cell division protein FtsL</fullName>
    </recommendedName>
</protein>
<comment type="caution">
    <text evidence="10">The sequence shown here is derived from an EMBL/GenBank/DDBJ whole genome shotgun (WGS) entry which is preliminary data.</text>
</comment>
<keyword evidence="6 7" id="KW-0131">Cell cycle</keyword>
<dbReference type="NCBIfam" id="TIGR02209">
    <property type="entry name" value="ftsL_broad"/>
    <property type="match status" value="1"/>
</dbReference>
<evidence type="ECO:0000256" key="2">
    <source>
        <dbReference type="ARBA" id="ARBA00022618"/>
    </source>
</evidence>
<keyword evidence="3 7" id="KW-0812">Transmembrane</keyword>
<evidence type="ECO:0000256" key="9">
    <source>
        <dbReference type="SAM" id="MobiDB-lite"/>
    </source>
</evidence>
<feature type="region of interest" description="Disordered" evidence="9">
    <location>
        <begin position="1"/>
        <end position="25"/>
    </location>
</feature>
<keyword evidence="2 7" id="KW-0132">Cell division</keyword>
<dbReference type="AlphaFoldDB" id="A0A0V8GJW4"/>